<dbReference type="EMBL" id="CP126116">
    <property type="protein sequence ID" value="WHZ59369.1"/>
    <property type="molecule type" value="Genomic_DNA"/>
</dbReference>
<dbReference type="Proteomes" id="UP001226091">
    <property type="component" value="Chromosome"/>
</dbReference>
<gene>
    <name evidence="1" type="ORF">QLQ22_08615</name>
</gene>
<accession>A0ACD4RFZ4</accession>
<sequence length="364" mass="39784">MTEKIRFGIIGCGVISDTHQSQIRDIEEAVLVAVADENPDKAKALADRADADWYVDYRELLKREDIDVVCILTPSGSHKSITLDAAKAGKHVICEKPIDTTLEKAYEMIDACKKANVKLSIISQHRFDSSTIEVKKAIDEDKFGKMILGQAAVNWYRSQEYYDSGDWRGTWKMDGGGALMNQSIHTIDLLQYLMGPVESVFAHAATLAHERIEVEDVAVATVKFQSGALGTIVGTTSAFPGLSARLEVFGTSGTAVIDNDKLTHFYLKEAAENLTDHYGVEVQNLVKSSDEEQGTGANDPGAISGNSHREQMLDMISAIKEDREPLVNGLEGIKPLEIIAAIYQSAKTGQPVSLASIRQLKTVQ</sequence>
<protein>
    <submittedName>
        <fullName evidence="1">Gfo/Idh/MocA family oxidoreductase</fullName>
    </submittedName>
</protein>
<name>A0ACD4RFZ4_9BACI</name>
<keyword evidence="2" id="KW-1185">Reference proteome</keyword>
<proteinExistence type="predicted"/>
<organism evidence="1 2">
    <name type="scientific">Metabacillus hrfriensis</name>
    <dbReference type="NCBI Taxonomy" id="3048891"/>
    <lineage>
        <taxon>Bacteria</taxon>
        <taxon>Bacillati</taxon>
        <taxon>Bacillota</taxon>
        <taxon>Bacilli</taxon>
        <taxon>Bacillales</taxon>
        <taxon>Bacillaceae</taxon>
        <taxon>Metabacillus</taxon>
    </lineage>
</organism>
<reference evidence="2" key="1">
    <citation type="journal article" date="2025" name="Aquaculture">
        <title>Assessment of the bioflocculant production and safety properties of Metabacillus hrfriensis sp. nov. based on phenotypic and whole-genome sequencing analysis.</title>
        <authorList>
            <person name="Zhang R."/>
            <person name="Zhao Z."/>
            <person name="Luo L."/>
            <person name="Wang S."/>
            <person name="Guo K."/>
            <person name="Xu W."/>
        </authorList>
    </citation>
    <scope>NUCLEOTIDE SEQUENCE [LARGE SCALE GENOMIC DNA]</scope>
    <source>
        <strain evidence="2">CT-WN-B3</strain>
    </source>
</reference>
<evidence type="ECO:0000313" key="2">
    <source>
        <dbReference type="Proteomes" id="UP001226091"/>
    </source>
</evidence>
<evidence type="ECO:0000313" key="1">
    <source>
        <dbReference type="EMBL" id="WHZ59369.1"/>
    </source>
</evidence>